<keyword evidence="2" id="KW-0472">Membrane</keyword>
<evidence type="ECO:0000259" key="3">
    <source>
        <dbReference type="Pfam" id="PF03435"/>
    </source>
</evidence>
<keyword evidence="2" id="KW-1133">Transmembrane helix</keyword>
<dbReference type="EMBL" id="HBUF01098766">
    <property type="protein sequence ID" value="CAG6637511.1"/>
    <property type="molecule type" value="Transcribed_RNA"/>
</dbReference>
<dbReference type="InterPro" id="IPR005097">
    <property type="entry name" value="Sacchrp_dh_NADP-bd"/>
</dbReference>
<name>A0A8D8QSI2_9HEMI</name>
<accession>A0A8D8QSI2</accession>
<dbReference type="Gene3D" id="3.40.50.720">
    <property type="entry name" value="NAD(P)-binding Rossmann-like Domain"/>
    <property type="match status" value="1"/>
</dbReference>
<protein>
    <submittedName>
        <fullName evidence="4">Saccharopine dehydrogenase-like oxidoreductase</fullName>
    </submittedName>
</protein>
<dbReference type="EMBL" id="HBUF01098765">
    <property type="protein sequence ID" value="CAG6637510.1"/>
    <property type="molecule type" value="Transcribed_RNA"/>
</dbReference>
<sequence length="447" mass="50822">MNGSNFILQKVNKVFSEVKWRVLKQESMSTDPDRLDLIVFGATGYTGKCAVKNLVSLSKQYNVKWGIAGRNLAALQNSLKWASDKTGENLIDIPIVIADLKTESSILIMAKKCRVLLNCVGPYTWYGETVVKACIEAKTHHLDITGEPYFMEHIQYEYNLRAQESEVYIVSACGIETLPLDMGVLMLQDMFEGQPNSMDCYISFGYEGSKRQKGAALHTGTWDSALLIGKMEDKRKEIHRKLYPTGLKQFDPLPEPRAPVHKFNSRYCVEAIIGPDQSVISRTQQYLYENQGRRPVPFKSYFMLPYWLLAWGFYIAALVFLMLTKFNPFCILLSKFPQLYSFGMVSREGPREDELEFFKMKTVIQATGWESKTSKKDKTMQLTLKCSDPGYNFTSTILIMAGITLLKETEHLPAKGGVFTPGALFYKTNIMDELCKQGLTIEKEMKT</sequence>
<dbReference type="EMBL" id="HBUF01351996">
    <property type="protein sequence ID" value="CAG6714629.1"/>
    <property type="molecule type" value="Transcribed_RNA"/>
</dbReference>
<organism evidence="4">
    <name type="scientific">Cacopsylla melanoneura</name>
    <dbReference type="NCBI Taxonomy" id="428564"/>
    <lineage>
        <taxon>Eukaryota</taxon>
        <taxon>Metazoa</taxon>
        <taxon>Ecdysozoa</taxon>
        <taxon>Arthropoda</taxon>
        <taxon>Hexapoda</taxon>
        <taxon>Insecta</taxon>
        <taxon>Pterygota</taxon>
        <taxon>Neoptera</taxon>
        <taxon>Paraneoptera</taxon>
        <taxon>Hemiptera</taxon>
        <taxon>Sternorrhyncha</taxon>
        <taxon>Psylloidea</taxon>
        <taxon>Psyllidae</taxon>
        <taxon>Psyllinae</taxon>
        <taxon>Cacopsylla</taxon>
    </lineage>
</organism>
<dbReference type="GO" id="GO:0005886">
    <property type="term" value="C:plasma membrane"/>
    <property type="evidence" value="ECO:0007669"/>
    <property type="project" value="TreeGrafter"/>
</dbReference>
<feature type="transmembrane region" description="Helical" evidence="2">
    <location>
        <begin position="301"/>
        <end position="323"/>
    </location>
</feature>
<dbReference type="PANTHER" id="PTHR12286:SF5">
    <property type="entry name" value="SACCHAROPINE DEHYDROGENASE-LIKE OXIDOREDUCTASE"/>
    <property type="match status" value="1"/>
</dbReference>
<evidence type="ECO:0000313" key="4">
    <source>
        <dbReference type="EMBL" id="CAG6637509.1"/>
    </source>
</evidence>
<evidence type="ECO:0000256" key="1">
    <source>
        <dbReference type="ARBA" id="ARBA00038048"/>
    </source>
</evidence>
<dbReference type="EMBL" id="HBUF01351997">
    <property type="protein sequence ID" value="CAG6714630.1"/>
    <property type="molecule type" value="Transcribed_RNA"/>
</dbReference>
<dbReference type="GO" id="GO:0005739">
    <property type="term" value="C:mitochondrion"/>
    <property type="evidence" value="ECO:0007669"/>
    <property type="project" value="TreeGrafter"/>
</dbReference>
<dbReference type="InterPro" id="IPR036291">
    <property type="entry name" value="NAD(P)-bd_dom_sf"/>
</dbReference>
<proteinExistence type="inferred from homology"/>
<dbReference type="EMBL" id="HBUF01098763">
    <property type="protein sequence ID" value="CAG6637508.1"/>
    <property type="molecule type" value="Transcribed_RNA"/>
</dbReference>
<reference evidence="4" key="1">
    <citation type="submission" date="2021-05" db="EMBL/GenBank/DDBJ databases">
        <authorList>
            <person name="Alioto T."/>
            <person name="Alioto T."/>
            <person name="Gomez Garrido J."/>
        </authorList>
    </citation>
    <scope>NUCLEOTIDE SEQUENCE</scope>
</reference>
<evidence type="ECO:0000256" key="2">
    <source>
        <dbReference type="SAM" id="Phobius"/>
    </source>
</evidence>
<dbReference type="AlphaFoldDB" id="A0A8D8QSI2"/>
<feature type="domain" description="Saccharopine dehydrogenase NADP binding" evidence="3">
    <location>
        <begin position="38"/>
        <end position="170"/>
    </location>
</feature>
<dbReference type="GO" id="GO:0005811">
    <property type="term" value="C:lipid droplet"/>
    <property type="evidence" value="ECO:0007669"/>
    <property type="project" value="TreeGrafter"/>
</dbReference>
<dbReference type="SUPFAM" id="SSF51735">
    <property type="entry name" value="NAD(P)-binding Rossmann-fold domains"/>
    <property type="match status" value="1"/>
</dbReference>
<dbReference type="Pfam" id="PF03435">
    <property type="entry name" value="Sacchrp_dh_NADP"/>
    <property type="match status" value="1"/>
</dbReference>
<dbReference type="FunFam" id="3.40.50.720:FF:000178">
    <property type="entry name" value="Saccharopine dehydrogenase-like oxidoreductase"/>
    <property type="match status" value="1"/>
</dbReference>
<dbReference type="GO" id="GO:0009247">
    <property type="term" value="P:glycolipid biosynthetic process"/>
    <property type="evidence" value="ECO:0007669"/>
    <property type="project" value="TreeGrafter"/>
</dbReference>
<dbReference type="EMBL" id="HBUF01098764">
    <property type="protein sequence ID" value="CAG6637509.1"/>
    <property type="molecule type" value="Transcribed_RNA"/>
</dbReference>
<comment type="similarity">
    <text evidence="1">Belongs to the saccharopine dehydrogenase family.</text>
</comment>
<keyword evidence="2" id="KW-0812">Transmembrane</keyword>
<dbReference type="InterPro" id="IPR051276">
    <property type="entry name" value="Saccharopine_DH-like_oxidrdct"/>
</dbReference>
<dbReference type="PANTHER" id="PTHR12286">
    <property type="entry name" value="SACCHAROPINE DEHYDROGENASE-LIKE OXIDOREDUCTASE"/>
    <property type="match status" value="1"/>
</dbReference>